<proteinExistence type="predicted"/>
<accession>A0AAX2QZI2</accession>
<evidence type="ECO:0000313" key="2">
    <source>
        <dbReference type="Proteomes" id="UP000294834"/>
    </source>
</evidence>
<name>A0AAX2QZI2_9BACT</name>
<protein>
    <submittedName>
        <fullName evidence="1">Uncharacterized protein</fullName>
    </submittedName>
</protein>
<comment type="caution">
    <text evidence="1">The sequence shown here is derived from an EMBL/GenBank/DDBJ whole genome shotgun (WGS) entry which is preliminary data.</text>
</comment>
<dbReference type="Proteomes" id="UP000294834">
    <property type="component" value="Unassembled WGS sequence"/>
</dbReference>
<dbReference type="EMBL" id="SLTX01000002">
    <property type="protein sequence ID" value="TDB03818.1"/>
    <property type="molecule type" value="Genomic_DNA"/>
</dbReference>
<organism evidence="1 2">
    <name type="scientific">Phocaeicola dorei</name>
    <dbReference type="NCBI Taxonomy" id="357276"/>
    <lineage>
        <taxon>Bacteria</taxon>
        <taxon>Pseudomonadati</taxon>
        <taxon>Bacteroidota</taxon>
        <taxon>Bacteroidia</taxon>
        <taxon>Bacteroidales</taxon>
        <taxon>Bacteroidaceae</taxon>
        <taxon>Phocaeicola</taxon>
    </lineage>
</organism>
<dbReference type="AlphaFoldDB" id="A0AAX2QZI2"/>
<gene>
    <name evidence="1" type="ORF">E1J06_21935</name>
</gene>
<reference evidence="1 2" key="1">
    <citation type="journal article" date="2019" name="Nat. Microbiol.">
        <title>Genomic variation and strain-specific functional adaptation in the human gut microbiome during early life.</title>
        <authorList>
            <person name="Vatanen T."/>
            <person name="Plichta D.R."/>
            <person name="Somani J."/>
            <person name="Munch P.C."/>
            <person name="Arthur T.D."/>
            <person name="Hall A.B."/>
            <person name="Rudolf S."/>
            <person name="Oakeley E.J."/>
            <person name="Ke X."/>
            <person name="Young R.A."/>
            <person name="Haiser H.J."/>
            <person name="Kolde R."/>
            <person name="Yassour M."/>
            <person name="Luopajarvi K."/>
            <person name="Siljander H."/>
            <person name="Virtanen S.M."/>
            <person name="Ilonen J."/>
            <person name="Uibo R."/>
            <person name="Tillmann V."/>
            <person name="Mokurov S."/>
            <person name="Dorshakova N."/>
            <person name="Porter J.A."/>
            <person name="McHardy A.C."/>
            <person name="Lahdesmaki H."/>
            <person name="Vlamakis H."/>
            <person name="Huttenhower C."/>
            <person name="Knip M."/>
            <person name="Xavier R.J."/>
        </authorList>
    </citation>
    <scope>NUCLEOTIDE SEQUENCE [LARGE SCALE GENOMIC DNA]</scope>
    <source>
        <strain evidence="1 2">RJX1052</strain>
    </source>
</reference>
<dbReference type="RefSeq" id="WP_134770176.1">
    <property type="nucleotide sequence ID" value="NZ_CP046427.1"/>
</dbReference>
<evidence type="ECO:0000313" key="1">
    <source>
        <dbReference type="EMBL" id="TDB03818.1"/>
    </source>
</evidence>
<sequence>MATTIEMQHTNYNVVTDNGTMKLEGTFNIDMNGKMNYNVSIYLIEDMNYIGDANYCELDGGLVNYNYNLPAANKADIIALVDTSIQEIKVKQSAE</sequence>